<feature type="non-terminal residue" evidence="2">
    <location>
        <position position="1"/>
    </location>
</feature>
<name>A0A6J4IQQ8_9PROT</name>
<feature type="compositionally biased region" description="Basic and acidic residues" evidence="1">
    <location>
        <begin position="198"/>
        <end position="211"/>
    </location>
</feature>
<feature type="region of interest" description="Disordered" evidence="1">
    <location>
        <begin position="1"/>
        <end position="245"/>
    </location>
</feature>
<feature type="compositionally biased region" description="Basic residues" evidence="1">
    <location>
        <begin position="233"/>
        <end position="245"/>
    </location>
</feature>
<evidence type="ECO:0000313" key="2">
    <source>
        <dbReference type="EMBL" id="CAA9257332.1"/>
    </source>
</evidence>
<feature type="compositionally biased region" description="Basic and acidic residues" evidence="1">
    <location>
        <begin position="169"/>
        <end position="183"/>
    </location>
</feature>
<dbReference type="AlphaFoldDB" id="A0A6J4IQQ8"/>
<feature type="non-terminal residue" evidence="2">
    <location>
        <position position="245"/>
    </location>
</feature>
<feature type="compositionally biased region" description="Basic residues" evidence="1">
    <location>
        <begin position="60"/>
        <end position="77"/>
    </location>
</feature>
<protein>
    <submittedName>
        <fullName evidence="2">cAMP-binding proteins - catabolite gene activator and regulatory subunit of cAMP-dependent protein kinases</fullName>
    </submittedName>
</protein>
<proteinExistence type="predicted"/>
<gene>
    <name evidence="2" type="ORF">AVDCRST_MAG27-2310</name>
</gene>
<reference evidence="2" key="1">
    <citation type="submission" date="2020-02" db="EMBL/GenBank/DDBJ databases">
        <authorList>
            <person name="Meier V. D."/>
        </authorList>
    </citation>
    <scope>NUCLEOTIDE SEQUENCE</scope>
    <source>
        <strain evidence="2">AVDCRST_MAG27</strain>
    </source>
</reference>
<accession>A0A6J4IQQ8</accession>
<feature type="compositionally biased region" description="Low complexity" evidence="1">
    <location>
        <begin position="14"/>
        <end position="34"/>
    </location>
</feature>
<evidence type="ECO:0000256" key="1">
    <source>
        <dbReference type="SAM" id="MobiDB-lite"/>
    </source>
</evidence>
<organism evidence="2">
    <name type="scientific">uncultured Craurococcus sp</name>
    <dbReference type="NCBI Taxonomy" id="1135998"/>
    <lineage>
        <taxon>Bacteria</taxon>
        <taxon>Pseudomonadati</taxon>
        <taxon>Pseudomonadota</taxon>
        <taxon>Alphaproteobacteria</taxon>
        <taxon>Acetobacterales</taxon>
        <taxon>Acetobacteraceae</taxon>
        <taxon>Craurococcus</taxon>
        <taxon>environmental samples</taxon>
    </lineage>
</organism>
<feature type="compositionally biased region" description="Low complexity" evidence="1">
    <location>
        <begin position="221"/>
        <end position="232"/>
    </location>
</feature>
<dbReference type="EMBL" id="CADCTD010000097">
    <property type="protein sequence ID" value="CAA9257332.1"/>
    <property type="molecule type" value="Genomic_DNA"/>
</dbReference>
<sequence length="245" mass="25964">GQLRPPPIRRPQRPARGAAARGLGPAAAQVAARRTPLRPDPLPGGRGGGSRAVPGERHGVPARHAGRRRAGRGRCGRPGRAGRPPPRARRRPLAGGGQGAARGHRAADRRGGVPRRHGGERGAPVGAEPLRPGLPGAGDPDGGVQRAPRHRAAPLPLATHRARPRRGRRVPDDARVHLHDARRAPPRRVAGGGRAAKGRADPLRPRPDGGHRPARPRSRVLRVLPRGPARTRPAARRRRPAQGRL</sequence>